<evidence type="ECO:0000256" key="9">
    <source>
        <dbReference type="SAM" id="MobiDB-lite"/>
    </source>
</evidence>
<feature type="domain" description="Helicase SEN1 beta-barrel" evidence="13">
    <location>
        <begin position="995"/>
        <end position="1104"/>
    </location>
</feature>
<evidence type="ECO:0000256" key="3">
    <source>
        <dbReference type="ARBA" id="ARBA00022741"/>
    </source>
</evidence>
<feature type="compositionally biased region" description="Basic residues" evidence="9">
    <location>
        <begin position="1890"/>
        <end position="1902"/>
    </location>
</feature>
<organism evidence="14 15">
    <name type="scientific">Brettanomyces naardenensis</name>
    <name type="common">Yeast</name>
    <dbReference type="NCBI Taxonomy" id="13370"/>
    <lineage>
        <taxon>Eukaryota</taxon>
        <taxon>Fungi</taxon>
        <taxon>Dikarya</taxon>
        <taxon>Ascomycota</taxon>
        <taxon>Saccharomycotina</taxon>
        <taxon>Pichiomycetes</taxon>
        <taxon>Pichiales</taxon>
        <taxon>Pichiaceae</taxon>
        <taxon>Brettanomyces</taxon>
    </lineage>
</organism>
<dbReference type="FunFam" id="3.40.50.300:FF:000326">
    <property type="entry name" value="P-loop containing nucleoside triphosphate hydrolase"/>
    <property type="match status" value="1"/>
</dbReference>
<dbReference type="InterPro" id="IPR045055">
    <property type="entry name" value="DNA2/NAM7-like"/>
</dbReference>
<dbReference type="InterPro" id="IPR056474">
    <property type="entry name" value="SEN1_barrel"/>
</dbReference>
<evidence type="ECO:0000256" key="5">
    <source>
        <dbReference type="ARBA" id="ARBA00022806"/>
    </source>
</evidence>
<dbReference type="Pfam" id="PF12726">
    <property type="entry name" value="SEN1_N"/>
    <property type="match status" value="1"/>
</dbReference>
<keyword evidence="6" id="KW-0067">ATP-binding</keyword>
<dbReference type="STRING" id="13370.A0A448YGE3"/>
<evidence type="ECO:0000259" key="12">
    <source>
        <dbReference type="Pfam" id="PF13087"/>
    </source>
</evidence>
<dbReference type="Pfam" id="PF13086">
    <property type="entry name" value="AAA_11"/>
    <property type="match status" value="1"/>
</dbReference>
<feature type="domain" description="Helicase Sen1 N-terminal" evidence="10">
    <location>
        <begin position="1"/>
        <end position="718"/>
    </location>
</feature>
<evidence type="ECO:0000256" key="1">
    <source>
        <dbReference type="ARBA" id="ARBA00004123"/>
    </source>
</evidence>
<dbReference type="InterPro" id="IPR027417">
    <property type="entry name" value="P-loop_NTPase"/>
</dbReference>
<evidence type="ECO:0000256" key="7">
    <source>
        <dbReference type="ARBA" id="ARBA00023242"/>
    </source>
</evidence>
<feature type="coiled-coil region" evidence="8">
    <location>
        <begin position="1322"/>
        <end position="1349"/>
    </location>
</feature>
<dbReference type="InterPro" id="IPR044340">
    <property type="entry name" value="Helicase_Sen1_1B_dom"/>
</dbReference>
<dbReference type="Gene3D" id="3.40.50.300">
    <property type="entry name" value="P-loop containing nucleotide triphosphate hydrolases"/>
    <property type="match status" value="2"/>
</dbReference>
<evidence type="ECO:0000256" key="8">
    <source>
        <dbReference type="SAM" id="Coils"/>
    </source>
</evidence>
<feature type="region of interest" description="Disordered" evidence="9">
    <location>
        <begin position="1837"/>
        <end position="1978"/>
    </location>
</feature>
<evidence type="ECO:0000313" key="14">
    <source>
        <dbReference type="EMBL" id="VEU19969.1"/>
    </source>
</evidence>
<feature type="domain" description="DNA2/NAM7 helicase helicase" evidence="11">
    <location>
        <begin position="1154"/>
        <end position="1437"/>
    </location>
</feature>
<keyword evidence="4" id="KW-0378">Hydrolase</keyword>
<feature type="region of interest" description="Disordered" evidence="9">
    <location>
        <begin position="1697"/>
        <end position="1737"/>
    </location>
</feature>
<dbReference type="GO" id="GO:0005694">
    <property type="term" value="C:chromosome"/>
    <property type="evidence" value="ECO:0007669"/>
    <property type="project" value="UniProtKB-ARBA"/>
</dbReference>
<reference evidence="14 15" key="1">
    <citation type="submission" date="2018-12" db="EMBL/GenBank/DDBJ databases">
        <authorList>
            <person name="Tiukova I."/>
            <person name="Dainat J."/>
        </authorList>
    </citation>
    <scope>NUCLEOTIDE SEQUENCE [LARGE SCALE GENOMIC DNA]</scope>
</reference>
<dbReference type="InParanoid" id="A0A448YGE3"/>
<dbReference type="GO" id="GO:0005524">
    <property type="term" value="F:ATP binding"/>
    <property type="evidence" value="ECO:0007669"/>
    <property type="project" value="UniProtKB-KW"/>
</dbReference>
<evidence type="ECO:0000259" key="10">
    <source>
        <dbReference type="Pfam" id="PF12726"/>
    </source>
</evidence>
<keyword evidence="3" id="KW-0547">Nucleotide-binding</keyword>
<sequence>MERLAEWEADYLSERIRSSIDTLGSLADVIKDSLVECMLFPRLLRCNAELKKYFDRSFALMDVIDKSTFHPILRFYPGLIYCLFDGQEQQRAWAISKLPYHSNPAVTYTVQDFPPLVMEEYEIHLFQIQDPALYTDERAVKFWCSMDPILRFCDQESISQKLQYPITTDMYLDYVSFNVFPLTRVFINQSLSYLNTPLPFLLRTLAIFLERLGNTFFPLIKPHSYLTFFDIAFQNPAYLNWLTKLPQHINVSDQAQLDSSIEPLFHDMFRWMTSCFPLLKDSQKVQFSCIIFNFMLGKITDPNYGEFFSFFALNIMANQLRPENKLYDNKLTFELINDSKARALVDKRCIVVFDAIKNRSLSTPALNLVRSALEYDIALLAQYSHSLDLGDISVTPQSNPDLWNLLQNKITGTDPSVAAIVLGAFLNVVSVHSIDILYIKTKLENSSDFPNDRLKQLVSVCSKHNKNVIQWMSAVEKTLTRIVEYSSTKNKQDLVRNPAASKGIWSCILSPEQRIYQSGIFFLGDAFNVDGRYEAFKEALKFDISSVLKPLSVALKTFTKLEIFTPSKRGVRVLMDFSKALFDPIHGLLASRSSNLDMASREGLVEFWEAVWEFLRMIYKTIFTWSAVYERLKVNIQNKERAANISNDLLEFTRDTLDLSHSILNGYKLLVGAISFDGIAKDQLKDVKEGLFQPLLTALSDVVMWLRLSDPALLVLCVNLIVDILDLTMELGSKVSDDNVVVLTKLCSKAKKFNNKMNEEQTGEILLRARRVNSELVEQVFANVEEQKRSRLAIRQAGTTSSIGPGKPSPPKRLTLLEQARLRLSEKRKVASLLQPNREPAAARPAGFNKKKPTSESASESESESESEATALFTKEQVAAKLKKTKAALSSIQHHHPGYSMANKNAVMRESISKKKKAEELMRLRLNVNMNPFYQHVLSWSYEKSGEYPVDGDIGRFQTIRDSFESTEDYQKTFEPLLLLECWQGIQRAKDVGGEKPFRLTVASRSATDFFYDVYASVDRRLVTENRLFNDNDLIVLMYVENLPPSDKPMQRKQLQRRKASCFAKVREIKMSNGRYADLTLRVSTSTPMLSYLSPSTEIVGMRVTQMTTVEREYSSLKGLPYYDLCNSIIKAVPSEPERLNTAKVNELKRLYDVNESQAIAIAGTIHNDGFALIQGPPGTGKTKTILGIIGYFLTSAIPSSGTGQTIVVPESRNDPSTKNERRILICAPSNAAVDELVLRLRNGIKNSKGAMFKPHVVRLGRSDAINEQVRDITLEELVDAQLSSLQRVDDSAIREEHKKCVEERDRLRAELDSGKLSESEIAQAEIKLQDVVQRRRELGKKLDEAREQRSVSYRNREIERRNIQFKILNEAEVVCSTLSGSAHDILASMSLTFDTVVIDEAAQCTELSAIIPLRYGCTKCIMVGDPNQLPPTVLSQKAAAYKYEQSLFVRMQNNFKDSVYLLNVQYRMHPDISKFPSKEFYDSRLLDGPNMAEANARPWHEVRDYGPYRFFDVHGEEEQNQATKSLSNYVEASIALELVDDLLGKFPTVNWAGLIGIISPYKEQVRLLRRLFVDHFGNIITKQIDFNTVDGFQGQEKEVILFSCVRAENHTGIGFLADIRRMNVALTRARTSLWVLGSRKALVNNRTWKHLVDDAYKRDLVSQAYRGFTEDRQQRELKEVKAREEKFEHAMTTATAPTRVEASSKDIPEHSIGNGKRAINRRGDDGGERRPGGITFEEGRTDVGERINQVDDDKGGVGITAVDKRLLVRSGIEVDKRGADKINEEYENCKKATNMGPSRLHYEVDSPVTTSLMQKLERKNESPIPRTSGVLQPKTIEREAMGPVPQKSGIVPKQVGRVRETLSKAQQRLPESEFKNRKHLYDHKDSPSTRKRHRGARKSRSHSHESSNHPSTGLSSSGPPPSHGPKDGENDAEVFYPSRQYPGDRNFNSVPPTGEMHKLNKPRRNPAQHPRYNPHRK</sequence>
<evidence type="ECO:0000259" key="11">
    <source>
        <dbReference type="Pfam" id="PF13086"/>
    </source>
</evidence>
<dbReference type="GO" id="GO:0006369">
    <property type="term" value="P:termination of RNA polymerase II transcription"/>
    <property type="evidence" value="ECO:0007669"/>
    <property type="project" value="TreeGrafter"/>
</dbReference>
<dbReference type="EMBL" id="CAACVR010000001">
    <property type="protein sequence ID" value="VEU19969.1"/>
    <property type="molecule type" value="Genomic_DNA"/>
</dbReference>
<dbReference type="CDD" id="cd21408">
    <property type="entry name" value="1B_Sen1p-like"/>
    <property type="match status" value="1"/>
</dbReference>
<proteinExistence type="inferred from homology"/>
<keyword evidence="8" id="KW-0175">Coiled coil</keyword>
<evidence type="ECO:0000256" key="4">
    <source>
        <dbReference type="ARBA" id="ARBA00022801"/>
    </source>
</evidence>
<accession>A0A448YGE3</accession>
<keyword evidence="7" id="KW-0539">Nucleus</keyword>
<name>A0A448YGE3_BRENA</name>
<dbReference type="CDD" id="cd18042">
    <property type="entry name" value="DEXXQc_SETX"/>
    <property type="match status" value="1"/>
</dbReference>
<dbReference type="GO" id="GO:0016604">
    <property type="term" value="C:nuclear body"/>
    <property type="evidence" value="ECO:0007669"/>
    <property type="project" value="TreeGrafter"/>
</dbReference>
<dbReference type="PANTHER" id="PTHR10887">
    <property type="entry name" value="DNA2/NAM7 HELICASE FAMILY"/>
    <property type="match status" value="1"/>
</dbReference>
<keyword evidence="15" id="KW-1185">Reference proteome</keyword>
<dbReference type="InterPro" id="IPR024481">
    <property type="entry name" value="Helicase_Sen1_N"/>
</dbReference>
<dbReference type="InterPro" id="IPR047187">
    <property type="entry name" value="SF1_C_Upf1"/>
</dbReference>
<evidence type="ECO:0000256" key="6">
    <source>
        <dbReference type="ARBA" id="ARBA00022840"/>
    </source>
</evidence>
<dbReference type="GO" id="GO:0001147">
    <property type="term" value="F:transcription termination site sequence-specific DNA binding"/>
    <property type="evidence" value="ECO:0007669"/>
    <property type="project" value="TreeGrafter"/>
</dbReference>
<dbReference type="GO" id="GO:0003678">
    <property type="term" value="F:DNA helicase activity"/>
    <property type="evidence" value="ECO:0007669"/>
    <property type="project" value="UniProtKB-ARBA"/>
</dbReference>
<dbReference type="PANTHER" id="PTHR10887:SF495">
    <property type="entry name" value="HELICASE SENATAXIN ISOFORM X1-RELATED"/>
    <property type="match status" value="1"/>
</dbReference>
<dbReference type="SUPFAM" id="SSF52540">
    <property type="entry name" value="P-loop containing nucleoside triphosphate hydrolases"/>
    <property type="match status" value="1"/>
</dbReference>
<evidence type="ECO:0000259" key="13">
    <source>
        <dbReference type="Pfam" id="PF23576"/>
    </source>
</evidence>
<protein>
    <submittedName>
        <fullName evidence="14">DEKNAAC100344</fullName>
    </submittedName>
</protein>
<dbReference type="GO" id="GO:0016787">
    <property type="term" value="F:hydrolase activity"/>
    <property type="evidence" value="ECO:0007669"/>
    <property type="project" value="UniProtKB-KW"/>
</dbReference>
<dbReference type="FunFam" id="3.40.50.300:FF:001152">
    <property type="entry name" value="tRNA-splicing endonuclease, putative"/>
    <property type="match status" value="1"/>
</dbReference>
<dbReference type="Pfam" id="PF13087">
    <property type="entry name" value="AAA_12"/>
    <property type="match status" value="1"/>
</dbReference>
<feature type="region of interest" description="Disordered" evidence="9">
    <location>
        <begin position="828"/>
        <end position="870"/>
    </location>
</feature>
<comment type="subcellular location">
    <subcellularLocation>
        <location evidence="1">Nucleus</location>
    </subcellularLocation>
</comment>
<dbReference type="CDD" id="cd18808">
    <property type="entry name" value="SF1_C_Upf1"/>
    <property type="match status" value="1"/>
</dbReference>
<dbReference type="OrthoDB" id="6513042at2759"/>
<feature type="domain" description="DNA2/NAM7 helicase-like C-terminal" evidence="12">
    <location>
        <begin position="1444"/>
        <end position="1640"/>
    </location>
</feature>
<gene>
    <name evidence="14" type="ORF">BRENAR_LOCUS704</name>
</gene>
<keyword evidence="5" id="KW-0347">Helicase</keyword>
<feature type="compositionally biased region" description="Basic residues" evidence="9">
    <location>
        <begin position="1960"/>
        <end position="1978"/>
    </location>
</feature>
<dbReference type="InterPro" id="IPR041679">
    <property type="entry name" value="DNA2/NAM7-like_C"/>
</dbReference>
<evidence type="ECO:0000313" key="15">
    <source>
        <dbReference type="Proteomes" id="UP000290900"/>
    </source>
</evidence>
<dbReference type="InterPro" id="IPR041677">
    <property type="entry name" value="DNA2/NAM7_AAA_11"/>
</dbReference>
<evidence type="ECO:0000256" key="2">
    <source>
        <dbReference type="ARBA" id="ARBA00007913"/>
    </source>
</evidence>
<dbReference type="FunCoup" id="A0A448YGE3">
    <property type="interactions" value="322"/>
</dbReference>
<feature type="compositionally biased region" description="Basic and acidic residues" evidence="9">
    <location>
        <begin position="1722"/>
        <end position="1737"/>
    </location>
</feature>
<dbReference type="Proteomes" id="UP000290900">
    <property type="component" value="Unassembled WGS sequence"/>
</dbReference>
<dbReference type="Pfam" id="PF23576">
    <property type="entry name" value="SEN1_barrel"/>
    <property type="match status" value="1"/>
</dbReference>
<comment type="similarity">
    <text evidence="2">Belongs to the DNA2/NAM7 helicase family.</text>
</comment>